<dbReference type="PROSITE" id="PS00041">
    <property type="entry name" value="HTH_ARAC_FAMILY_1"/>
    <property type="match status" value="1"/>
</dbReference>
<dbReference type="InterPro" id="IPR052158">
    <property type="entry name" value="INH-QAR"/>
</dbReference>
<reference evidence="5 6" key="1">
    <citation type="submission" date="2019-08" db="EMBL/GenBank/DDBJ databases">
        <title>Prosopis cineraria nodule microbiome.</title>
        <authorList>
            <person name="Ali R."/>
            <person name="Chaluvadi S.R."/>
            <person name="Wang X."/>
        </authorList>
    </citation>
    <scope>NUCLEOTIDE SEQUENCE [LARGE SCALE GENOMIC DNA]</scope>
    <source>
        <strain evidence="5 6">BG7</strain>
        <plasmid evidence="5 6">unnamed</plasmid>
    </source>
</reference>
<dbReference type="InterPro" id="IPR009057">
    <property type="entry name" value="Homeodomain-like_sf"/>
</dbReference>
<dbReference type="Proteomes" id="UP000326881">
    <property type="component" value="Plasmid unnamed"/>
</dbReference>
<keyword evidence="1" id="KW-0805">Transcription regulation</keyword>
<name>A0A5Q0CGL6_9HYPH</name>
<dbReference type="Pfam" id="PF12833">
    <property type="entry name" value="HTH_18"/>
    <property type="match status" value="1"/>
</dbReference>
<dbReference type="InterPro" id="IPR018062">
    <property type="entry name" value="HTH_AraC-typ_CS"/>
</dbReference>
<gene>
    <name evidence="5" type="ORF">FZ934_23025</name>
</gene>
<dbReference type="RefSeq" id="WP_153273148.1">
    <property type="nucleotide sequence ID" value="NZ_CP043499.1"/>
</dbReference>
<geneLocation type="plasmid" evidence="5 6">
    <name>unnamed</name>
</geneLocation>
<dbReference type="SUPFAM" id="SSF46689">
    <property type="entry name" value="Homeodomain-like"/>
    <property type="match status" value="2"/>
</dbReference>
<dbReference type="Pfam" id="PF01965">
    <property type="entry name" value="DJ-1_PfpI"/>
    <property type="match status" value="1"/>
</dbReference>
<evidence type="ECO:0000313" key="6">
    <source>
        <dbReference type="Proteomes" id="UP000326881"/>
    </source>
</evidence>
<dbReference type="InterPro" id="IPR002818">
    <property type="entry name" value="DJ-1/PfpI"/>
</dbReference>
<protein>
    <submittedName>
        <fullName evidence="5">GlxA family transcriptional regulator</fullName>
    </submittedName>
</protein>
<keyword evidence="5" id="KW-0614">Plasmid</keyword>
<dbReference type="PROSITE" id="PS01124">
    <property type="entry name" value="HTH_ARAC_FAMILY_2"/>
    <property type="match status" value="1"/>
</dbReference>
<dbReference type="OrthoDB" id="186587at2"/>
<dbReference type="InterPro" id="IPR029062">
    <property type="entry name" value="Class_I_gatase-like"/>
</dbReference>
<evidence type="ECO:0000256" key="1">
    <source>
        <dbReference type="ARBA" id="ARBA00023015"/>
    </source>
</evidence>
<dbReference type="KEGG" id="rgr:FZ934_23025"/>
<dbReference type="PANTHER" id="PTHR43130:SF3">
    <property type="entry name" value="HTH-TYPE TRANSCRIPTIONAL REGULATOR RV1931C"/>
    <property type="match status" value="1"/>
</dbReference>
<dbReference type="SUPFAM" id="SSF52317">
    <property type="entry name" value="Class I glutamine amidotransferase-like"/>
    <property type="match status" value="1"/>
</dbReference>
<sequence>MTVSTIEIGLVIYPGAQLASVYGLTDLFGVATRLASRRPEQRTELAITVSHWRLQEPDLQPVRVFETEPRSRMIPDVLILPPALGEAPSAETANAYSPWLIDQHRQGTILCSVCAGAFLLGETGLLSGRSATTHWAHADLFAARFPTARLDVDKLVIDDGDLMTAGGVMAWTDLGLKLVERFLGSTIMAETARLLVIDPPGREQRFYSSFSPRLTHGDLAVLKVQHWLHATGAKDMRLAKLVAQSGLEERTMLRRFQKATGMTTTEYCQRMRISKACELLQTSVTPIETIAWDVGYGDAGAFRKIFLRIVGLTPSDYRQRFNSRGTVTSA</sequence>
<dbReference type="Gene3D" id="1.10.10.60">
    <property type="entry name" value="Homeodomain-like"/>
    <property type="match status" value="2"/>
</dbReference>
<keyword evidence="2" id="KW-0238">DNA-binding</keyword>
<dbReference type="AlphaFoldDB" id="A0A5Q0CGL6"/>
<dbReference type="CDD" id="cd03138">
    <property type="entry name" value="GATase1_AraC_2"/>
    <property type="match status" value="1"/>
</dbReference>
<dbReference type="PANTHER" id="PTHR43130">
    <property type="entry name" value="ARAC-FAMILY TRANSCRIPTIONAL REGULATOR"/>
    <property type="match status" value="1"/>
</dbReference>
<evidence type="ECO:0000256" key="2">
    <source>
        <dbReference type="ARBA" id="ARBA00023125"/>
    </source>
</evidence>
<dbReference type="SMART" id="SM00342">
    <property type="entry name" value="HTH_ARAC"/>
    <property type="match status" value="1"/>
</dbReference>
<evidence type="ECO:0000313" key="5">
    <source>
        <dbReference type="EMBL" id="QFY63177.1"/>
    </source>
</evidence>
<dbReference type="InterPro" id="IPR018060">
    <property type="entry name" value="HTH_AraC"/>
</dbReference>
<dbReference type="EMBL" id="CP043499">
    <property type="protein sequence ID" value="QFY63177.1"/>
    <property type="molecule type" value="Genomic_DNA"/>
</dbReference>
<accession>A0A5Q0CGL6</accession>
<dbReference type="GO" id="GO:0003700">
    <property type="term" value="F:DNA-binding transcription factor activity"/>
    <property type="evidence" value="ECO:0007669"/>
    <property type="project" value="InterPro"/>
</dbReference>
<keyword evidence="3" id="KW-0804">Transcription</keyword>
<keyword evidence="6" id="KW-1185">Reference proteome</keyword>
<feature type="domain" description="HTH araC/xylS-type" evidence="4">
    <location>
        <begin position="222"/>
        <end position="320"/>
    </location>
</feature>
<proteinExistence type="predicted"/>
<dbReference type="GO" id="GO:0043565">
    <property type="term" value="F:sequence-specific DNA binding"/>
    <property type="evidence" value="ECO:0007669"/>
    <property type="project" value="InterPro"/>
</dbReference>
<evidence type="ECO:0000259" key="4">
    <source>
        <dbReference type="PROSITE" id="PS01124"/>
    </source>
</evidence>
<evidence type="ECO:0000256" key="3">
    <source>
        <dbReference type="ARBA" id="ARBA00023163"/>
    </source>
</evidence>
<dbReference type="Gene3D" id="3.40.50.880">
    <property type="match status" value="1"/>
</dbReference>
<organism evidence="5 6">
    <name type="scientific">Rhizobium grahamii</name>
    <dbReference type="NCBI Taxonomy" id="1120045"/>
    <lineage>
        <taxon>Bacteria</taxon>
        <taxon>Pseudomonadati</taxon>
        <taxon>Pseudomonadota</taxon>
        <taxon>Alphaproteobacteria</taxon>
        <taxon>Hyphomicrobiales</taxon>
        <taxon>Rhizobiaceae</taxon>
        <taxon>Rhizobium/Agrobacterium group</taxon>
        <taxon>Rhizobium</taxon>
    </lineage>
</organism>